<dbReference type="InterPro" id="IPR036259">
    <property type="entry name" value="MFS_trans_sf"/>
</dbReference>
<keyword evidence="2" id="KW-0472">Membrane</keyword>
<feature type="transmembrane region" description="Helical" evidence="2">
    <location>
        <begin position="223"/>
        <end position="240"/>
    </location>
</feature>
<comment type="caution">
    <text evidence="3">The sequence shown here is derived from an EMBL/GenBank/DDBJ whole genome shotgun (WGS) entry which is preliminary data.</text>
</comment>
<evidence type="ECO:0000313" key="4">
    <source>
        <dbReference type="Proteomes" id="UP000540685"/>
    </source>
</evidence>
<feature type="transmembrane region" description="Helical" evidence="2">
    <location>
        <begin position="260"/>
        <end position="279"/>
    </location>
</feature>
<name>A0A7W9INP9_9ACTN</name>
<dbReference type="PANTHER" id="PTHR23530">
    <property type="entry name" value="TRANSPORT PROTEIN-RELATED"/>
    <property type="match status" value="1"/>
</dbReference>
<feature type="transmembrane region" description="Helical" evidence="2">
    <location>
        <begin position="286"/>
        <end position="303"/>
    </location>
</feature>
<dbReference type="PANTHER" id="PTHR23530:SF1">
    <property type="entry name" value="PERMEASE, MAJOR FACILITATOR SUPERFAMILY-RELATED"/>
    <property type="match status" value="1"/>
</dbReference>
<feature type="transmembrane region" description="Helical" evidence="2">
    <location>
        <begin position="103"/>
        <end position="125"/>
    </location>
</feature>
<evidence type="ECO:0000313" key="3">
    <source>
        <dbReference type="EMBL" id="MBB5823389.1"/>
    </source>
</evidence>
<feature type="region of interest" description="Disordered" evidence="1">
    <location>
        <begin position="434"/>
        <end position="512"/>
    </location>
</feature>
<gene>
    <name evidence="3" type="ORF">F4562_006451</name>
</gene>
<dbReference type="InterPro" id="IPR053160">
    <property type="entry name" value="MFS_DHA3_Transporter"/>
</dbReference>
<dbReference type="Pfam" id="PF07690">
    <property type="entry name" value="MFS_1"/>
    <property type="match status" value="1"/>
</dbReference>
<dbReference type="EMBL" id="JACHMP010000001">
    <property type="protein sequence ID" value="MBB5823389.1"/>
    <property type="molecule type" value="Genomic_DNA"/>
</dbReference>
<feature type="transmembrane region" description="Helical" evidence="2">
    <location>
        <begin position="145"/>
        <end position="165"/>
    </location>
</feature>
<dbReference type="Gene3D" id="1.20.1250.20">
    <property type="entry name" value="MFS general substrate transporter like domains"/>
    <property type="match status" value="1"/>
</dbReference>
<organism evidence="3 4">
    <name type="scientific">Streptosporangium becharense</name>
    <dbReference type="NCBI Taxonomy" id="1816182"/>
    <lineage>
        <taxon>Bacteria</taxon>
        <taxon>Bacillati</taxon>
        <taxon>Actinomycetota</taxon>
        <taxon>Actinomycetes</taxon>
        <taxon>Streptosporangiales</taxon>
        <taxon>Streptosporangiaceae</taxon>
        <taxon>Streptosporangium</taxon>
    </lineage>
</organism>
<feature type="transmembrane region" description="Helical" evidence="2">
    <location>
        <begin position="49"/>
        <end position="67"/>
    </location>
</feature>
<keyword evidence="2" id="KW-0812">Transmembrane</keyword>
<keyword evidence="4" id="KW-1185">Reference proteome</keyword>
<evidence type="ECO:0000256" key="2">
    <source>
        <dbReference type="SAM" id="Phobius"/>
    </source>
</evidence>
<feature type="transmembrane region" description="Helical" evidence="2">
    <location>
        <begin position="79"/>
        <end position="97"/>
    </location>
</feature>
<evidence type="ECO:0000256" key="1">
    <source>
        <dbReference type="SAM" id="MobiDB-lite"/>
    </source>
</evidence>
<dbReference type="InterPro" id="IPR011701">
    <property type="entry name" value="MFS"/>
</dbReference>
<reference evidence="3 4" key="1">
    <citation type="submission" date="2020-08" db="EMBL/GenBank/DDBJ databases">
        <title>Sequencing the genomes of 1000 actinobacteria strains.</title>
        <authorList>
            <person name="Klenk H.-P."/>
        </authorList>
    </citation>
    <scope>NUCLEOTIDE SEQUENCE [LARGE SCALE GENOMIC DNA]</scope>
    <source>
        <strain evidence="3 4">DSM 46887</strain>
    </source>
</reference>
<dbReference type="GO" id="GO:0022857">
    <property type="term" value="F:transmembrane transporter activity"/>
    <property type="evidence" value="ECO:0007669"/>
    <property type="project" value="InterPro"/>
</dbReference>
<dbReference type="SUPFAM" id="SSF103473">
    <property type="entry name" value="MFS general substrate transporter"/>
    <property type="match status" value="1"/>
</dbReference>
<feature type="transmembrane region" description="Helical" evidence="2">
    <location>
        <begin position="171"/>
        <end position="190"/>
    </location>
</feature>
<sequence>MTPPLRAPETRAKRLALTLYTYTFLDQFVLLYPFYALLFVDTGLSTAEISSLFVIWSLASIVLEVPSGVWADAVSRRRLLALAPLLAAAGYALWVAVPSYWAFAAGFVLWGSSGALQSGATEALVYTELDRLGAAGRYAAVMGRAAAVGTGAVMASMAVAAPAFALGGYPLLGAASVLACLLATAVATAFPEHRERPAETTSVRDHVEILRAGVREARADRSVRRVLLLVPAVTALWGAVEEYVPLLAAETGVAAHLVPLLVLLTAVGGAAGGVLAATVRRSTDRVLAGVLACAALALAAGAASGVAVGFVAVAAAFCGFQMASVLADARLQESITGPARATVTSLAGLGTDLATVLVYGAYGAASELTGHREIFVVSAVPYVLLALLLSLGAVRIRGIRRTRRTGAEHGSAGGAAGQPQLGEDRAVVGAGQRVDAEGVDRHPRVGEHVVDGDAGDGLPALLRPGRGQPEAGDVGRVPVTAGQQVADQPVVEGGVEVTGEHPQLPARPGEGT</sequence>
<keyword evidence="2" id="KW-1133">Transmembrane helix</keyword>
<dbReference type="Proteomes" id="UP000540685">
    <property type="component" value="Unassembled WGS sequence"/>
</dbReference>
<feature type="transmembrane region" description="Helical" evidence="2">
    <location>
        <begin position="374"/>
        <end position="394"/>
    </location>
</feature>
<feature type="transmembrane region" description="Helical" evidence="2">
    <location>
        <begin position="309"/>
        <end position="329"/>
    </location>
</feature>
<protein>
    <submittedName>
        <fullName evidence="3">MFS family permease</fullName>
    </submittedName>
</protein>
<accession>A0A7W9INP9</accession>
<proteinExistence type="predicted"/>
<feature type="transmembrane region" description="Helical" evidence="2">
    <location>
        <begin position="15"/>
        <end position="37"/>
    </location>
</feature>
<dbReference type="AlphaFoldDB" id="A0A7W9INP9"/>
<feature type="compositionally biased region" description="Basic and acidic residues" evidence="1">
    <location>
        <begin position="434"/>
        <end position="451"/>
    </location>
</feature>
<feature type="transmembrane region" description="Helical" evidence="2">
    <location>
        <begin position="341"/>
        <end position="362"/>
    </location>
</feature>